<feature type="compositionally biased region" description="Basic and acidic residues" evidence="2">
    <location>
        <begin position="64"/>
        <end position="73"/>
    </location>
</feature>
<evidence type="ECO:0000313" key="4">
    <source>
        <dbReference type="Proteomes" id="UP001161247"/>
    </source>
</evidence>
<evidence type="ECO:0000313" key="3">
    <source>
        <dbReference type="EMBL" id="CAI9110925.1"/>
    </source>
</evidence>
<feature type="region of interest" description="Disordered" evidence="2">
    <location>
        <begin position="59"/>
        <end position="96"/>
    </location>
</feature>
<proteinExistence type="predicted"/>
<dbReference type="Proteomes" id="UP001161247">
    <property type="component" value="Chromosome 6"/>
</dbReference>
<accession>A0AAV1DSN5</accession>
<keyword evidence="4" id="KW-1185">Reference proteome</keyword>
<keyword evidence="1" id="KW-0175">Coiled coil</keyword>
<dbReference type="EMBL" id="OX459123">
    <property type="protein sequence ID" value="CAI9110925.1"/>
    <property type="molecule type" value="Genomic_DNA"/>
</dbReference>
<dbReference type="AlphaFoldDB" id="A0AAV1DSN5"/>
<evidence type="ECO:0000256" key="2">
    <source>
        <dbReference type="SAM" id="MobiDB-lite"/>
    </source>
</evidence>
<name>A0AAV1DSN5_OLDCO</name>
<protein>
    <submittedName>
        <fullName evidence="3">OLC1v1011035C1</fullName>
    </submittedName>
</protein>
<evidence type="ECO:0000256" key="1">
    <source>
        <dbReference type="SAM" id="Coils"/>
    </source>
</evidence>
<sequence>MNNMGMNHLQEGGVVVRGRVEIDMRQPFRSVKEAVSLFGEKVLAGEVYANKLKEMQTNKGNITGEEKNSRPKIETVVSAEPAEPEETKKQSLEKSKEEENQLMAYYLCSLRKELEETKKELQQLKSSKELISDNHHLYHHLKIPNPPDPVNEICTEIEELKFIENSTTKKDIHEAKTQPHHQVHHQFELEKKRSVKFASPPLLTRVIISKDDQEMQSSPSVNATEKKPKRKPLIPVLGFLFSRKKGHQKNGAESLRA</sequence>
<feature type="compositionally biased region" description="Basic and acidic residues" evidence="2">
    <location>
        <begin position="85"/>
        <end position="96"/>
    </location>
</feature>
<feature type="region of interest" description="Disordered" evidence="2">
    <location>
        <begin position="209"/>
        <end position="229"/>
    </location>
</feature>
<feature type="coiled-coil region" evidence="1">
    <location>
        <begin position="107"/>
        <end position="134"/>
    </location>
</feature>
<organism evidence="3 4">
    <name type="scientific">Oldenlandia corymbosa var. corymbosa</name>
    <dbReference type="NCBI Taxonomy" id="529605"/>
    <lineage>
        <taxon>Eukaryota</taxon>
        <taxon>Viridiplantae</taxon>
        <taxon>Streptophyta</taxon>
        <taxon>Embryophyta</taxon>
        <taxon>Tracheophyta</taxon>
        <taxon>Spermatophyta</taxon>
        <taxon>Magnoliopsida</taxon>
        <taxon>eudicotyledons</taxon>
        <taxon>Gunneridae</taxon>
        <taxon>Pentapetalae</taxon>
        <taxon>asterids</taxon>
        <taxon>lamiids</taxon>
        <taxon>Gentianales</taxon>
        <taxon>Rubiaceae</taxon>
        <taxon>Rubioideae</taxon>
        <taxon>Spermacoceae</taxon>
        <taxon>Hedyotis-Oldenlandia complex</taxon>
        <taxon>Oldenlandia</taxon>
    </lineage>
</organism>
<gene>
    <name evidence="3" type="ORF">OLC1_LOCUS18463</name>
</gene>
<reference evidence="3" key="1">
    <citation type="submission" date="2023-03" db="EMBL/GenBank/DDBJ databases">
        <authorList>
            <person name="Julca I."/>
        </authorList>
    </citation>
    <scope>NUCLEOTIDE SEQUENCE</scope>
</reference>